<accession>A0A7S1BSG2</accession>
<organism evidence="12">
    <name type="scientific">Corethron hystrix</name>
    <dbReference type="NCBI Taxonomy" id="216773"/>
    <lineage>
        <taxon>Eukaryota</taxon>
        <taxon>Sar</taxon>
        <taxon>Stramenopiles</taxon>
        <taxon>Ochrophyta</taxon>
        <taxon>Bacillariophyta</taxon>
        <taxon>Coscinodiscophyceae</taxon>
        <taxon>Corethrophycidae</taxon>
        <taxon>Corethrales</taxon>
        <taxon>Corethraceae</taxon>
        <taxon>Corethron</taxon>
    </lineage>
</organism>
<dbReference type="EMBL" id="HBFR01032736">
    <property type="protein sequence ID" value="CAD8896612.1"/>
    <property type="molecule type" value="Transcribed_RNA"/>
</dbReference>
<evidence type="ECO:0000256" key="7">
    <source>
        <dbReference type="ARBA" id="ARBA00022989"/>
    </source>
</evidence>
<evidence type="ECO:0000256" key="3">
    <source>
        <dbReference type="ARBA" id="ARBA00020824"/>
    </source>
</evidence>
<dbReference type="InterPro" id="IPR011678">
    <property type="entry name" value="EMC1_C"/>
</dbReference>
<dbReference type="GO" id="GO:0072546">
    <property type="term" value="C:EMC complex"/>
    <property type="evidence" value="ECO:0007669"/>
    <property type="project" value="InterPro"/>
</dbReference>
<feature type="domain" description="ER membrane protein complex subunit 1 C-terminal" evidence="11">
    <location>
        <begin position="858"/>
        <end position="1075"/>
    </location>
</feature>
<dbReference type="InterPro" id="IPR026895">
    <property type="entry name" value="EMC1"/>
</dbReference>
<dbReference type="AlphaFoldDB" id="A0A7S1BSG2"/>
<dbReference type="PANTHER" id="PTHR21573:SF0">
    <property type="entry name" value="ER MEMBRANE PROTEIN COMPLEX SUBUNIT 1"/>
    <property type="match status" value="1"/>
</dbReference>
<evidence type="ECO:0000256" key="4">
    <source>
        <dbReference type="ARBA" id="ARBA00022692"/>
    </source>
</evidence>
<proteinExistence type="inferred from homology"/>
<evidence type="ECO:0000256" key="9">
    <source>
        <dbReference type="ARBA" id="ARBA00023180"/>
    </source>
</evidence>
<keyword evidence="7" id="KW-1133">Transmembrane helix</keyword>
<evidence type="ECO:0000256" key="1">
    <source>
        <dbReference type="ARBA" id="ARBA00004115"/>
    </source>
</evidence>
<evidence type="ECO:0000256" key="5">
    <source>
        <dbReference type="ARBA" id="ARBA00022729"/>
    </source>
</evidence>
<keyword evidence="9" id="KW-0325">Glycoprotein</keyword>
<keyword evidence="4" id="KW-0812">Transmembrane</keyword>
<keyword evidence="8" id="KW-0472">Membrane</keyword>
<keyword evidence="5 10" id="KW-0732">Signal</keyword>
<evidence type="ECO:0000313" key="12">
    <source>
        <dbReference type="EMBL" id="CAD8896612.1"/>
    </source>
</evidence>
<reference evidence="12" key="1">
    <citation type="submission" date="2021-01" db="EMBL/GenBank/DDBJ databases">
        <authorList>
            <person name="Corre E."/>
            <person name="Pelletier E."/>
            <person name="Niang G."/>
            <person name="Scheremetjew M."/>
            <person name="Finn R."/>
            <person name="Kale V."/>
            <person name="Holt S."/>
            <person name="Cochrane G."/>
            <person name="Meng A."/>
            <person name="Brown T."/>
            <person name="Cohen L."/>
        </authorList>
    </citation>
    <scope>NUCLEOTIDE SEQUENCE</scope>
    <source>
        <strain evidence="12">308</strain>
    </source>
</reference>
<feature type="chain" id="PRO_5030524353" description="ER membrane protein complex subunit 1" evidence="10">
    <location>
        <begin position="22"/>
        <end position="1076"/>
    </location>
</feature>
<comment type="subcellular location">
    <subcellularLocation>
        <location evidence="1">Endoplasmic reticulum membrane</location>
        <topology evidence="1">Single-pass type I membrane protein</topology>
    </subcellularLocation>
</comment>
<feature type="signal peptide" evidence="10">
    <location>
        <begin position="1"/>
        <end position="21"/>
    </location>
</feature>
<gene>
    <name evidence="12" type="ORF">CHYS00102_LOCUS23826</name>
</gene>
<evidence type="ECO:0000259" key="11">
    <source>
        <dbReference type="Pfam" id="PF07774"/>
    </source>
</evidence>
<dbReference type="Pfam" id="PF07774">
    <property type="entry name" value="EMC1_C"/>
    <property type="match status" value="1"/>
</dbReference>
<keyword evidence="6" id="KW-0256">Endoplasmic reticulum</keyword>
<sequence>MQLSWSTPSVVVLTLLPLSVTSLFSSEAGGSHDTLIRTAGSGKFAAAGTEGGGEVSFGRKSDSDDAVLTVRGGGGCYASSRSVLTGEVLQRIDLCSGRGGIADSDLVEESGKEEGLLYGLHTGSGTLGLWRDGIYVDGVAVELDGDGECGISPSVSASSGYRVAVLEGSSIHSCSFGDGKGAFCASFSSDELAAQVVKVDVQAHWKVVGSVVVKETAADDESVELTVVVIGQTLCGGDDAFVTALAGFVVEPSGQSSLHYPTLTLPAPINISSLQLISATTSHSIVDLFGITKDGALLTGTLSRGDSKTKVTNPSHLGLSDPVTFARGLTGQGYVLSVSDGTKTAIVHLEESAEISILELASPVLNVAAANDSHDMTTFVASVSHDGHVSLSSLAKGGADLSPVAQKIRHGVNPAVHGAVNGAYLHAERGTLNLLLTTLGGTSTMFRASAVDGAKSSTLSLEKLWSSEEYLDNVKSLILLDRSASLLRAADPTPSERLHLQISDIVNRAQHFRSLLSSEETSETGGGDDIADPFHLSKRVLALALPPDGTGDQHFARVFAIDSISGQVEWGTLLCPGGEHTLVPSANLGGDVLVISQCGDELTWKALSVDSGNAGAAGSLSMKSAGNRKLIVAPVPLEWKGIAVVLVHSGGLEDGATTFVVPPQASDRVHSFLVKQGGIYLHNTEDVTGKSSLSSFRLISSNSKFLAEEVAHLAFAPDEKIHSITYPEKDEVIQSPAVVAGDDSLLIKYLNPNLAAVVTIIEPGAVQAAEEGKTKFFSDFSKNYGQKKKPLGVTTSELNSTRPSDITTMPGANAITNVPSIFVSLVDTVSGRILHRNGHAHAVPINNNGNPSIPLTISENWIYYSMWNTKTKRSELSVISLYEGMMDKYAITATKRPEQSTTLSSLDNSVRPVVLQRTYTTAKPITTLGVTQTANGVTTKALILSLSSHQLASIDRRLLDPRRPNSEVRQVEAAEGLFQYNPVLPISPQAVLSYTHALEGVKKIAAAATRLESQGVLCAYGGADLFVTRVSPARGFDVLPEEFHKKLVVAVVTGLYVGFLVLREKSKWIQLKGVWA</sequence>
<comment type="similarity">
    <text evidence="2">Belongs to the EMC1 family.</text>
</comment>
<evidence type="ECO:0000256" key="8">
    <source>
        <dbReference type="ARBA" id="ARBA00023136"/>
    </source>
</evidence>
<evidence type="ECO:0000256" key="2">
    <source>
        <dbReference type="ARBA" id="ARBA00007904"/>
    </source>
</evidence>
<protein>
    <recommendedName>
        <fullName evidence="3">ER membrane protein complex subunit 1</fullName>
    </recommendedName>
</protein>
<name>A0A7S1BSG2_9STRA</name>
<evidence type="ECO:0000256" key="6">
    <source>
        <dbReference type="ARBA" id="ARBA00022824"/>
    </source>
</evidence>
<dbReference type="GO" id="GO:0034975">
    <property type="term" value="P:protein folding in endoplasmic reticulum"/>
    <property type="evidence" value="ECO:0007669"/>
    <property type="project" value="TreeGrafter"/>
</dbReference>
<dbReference type="PANTHER" id="PTHR21573">
    <property type="entry name" value="ER MEMBRANE PROTEIN COMPLEX SUBUNIT 1"/>
    <property type="match status" value="1"/>
</dbReference>
<evidence type="ECO:0000256" key="10">
    <source>
        <dbReference type="SAM" id="SignalP"/>
    </source>
</evidence>